<evidence type="ECO:0000256" key="5">
    <source>
        <dbReference type="ARBA" id="ARBA00022832"/>
    </source>
</evidence>
<dbReference type="PANTHER" id="PTHR11157:SF17">
    <property type="entry name" value="ELONGATION OF VERY LONG CHAIN FATTY ACIDS PROTEIN 6"/>
    <property type="match status" value="1"/>
</dbReference>
<dbReference type="GO" id="GO:0034626">
    <property type="term" value="P:fatty acid elongation, polyunsaturated fatty acid"/>
    <property type="evidence" value="ECO:0007669"/>
    <property type="project" value="TreeGrafter"/>
</dbReference>
<keyword evidence="7 10" id="KW-0443">Lipid metabolism</keyword>
<reference evidence="11" key="1">
    <citation type="submission" date="2021-01" db="EMBL/GenBank/DDBJ databases">
        <authorList>
            <person name="Corre E."/>
            <person name="Pelletier E."/>
            <person name="Niang G."/>
            <person name="Scheremetjew M."/>
            <person name="Finn R."/>
            <person name="Kale V."/>
            <person name="Holt S."/>
            <person name="Cochrane G."/>
            <person name="Meng A."/>
            <person name="Brown T."/>
            <person name="Cohen L."/>
        </authorList>
    </citation>
    <scope>NUCLEOTIDE SEQUENCE</scope>
    <source>
        <strain evidence="11">DIVA3 518/3/11/1/6</strain>
    </source>
</reference>
<keyword evidence="4 10" id="KW-0812">Transmembrane</keyword>
<keyword evidence="9 10" id="KW-0275">Fatty acid biosynthesis</keyword>
<dbReference type="AlphaFoldDB" id="A0A7S4IAG7"/>
<dbReference type="GO" id="GO:0042761">
    <property type="term" value="P:very long-chain fatty acid biosynthetic process"/>
    <property type="evidence" value="ECO:0007669"/>
    <property type="project" value="TreeGrafter"/>
</dbReference>
<sequence length="267" mass="31738">MVTAPWLNAHRLFINDSTTIFELIDTWWKDWGTLYVVVGVLYLPTIFTLQYLWRNQNPINIKYIRVLHNIFFCLFSALGAIELTPTMINTWKAADYSFHNTVCDGYFHYQVESFWVFAFVISKLFELLESLYFIVEKKPLSFLHWYHHFATYTFSCHALLMYNPSALYFAWMNLIVHAVMYLYYTLATITGKPPSWGIIVTIGQIIQMFIGVAVTYEVFNCRVLYDSINAWFGLLMYISYVFLFVRFFVLRYVLRGRRRSSKDTKKE</sequence>
<keyword evidence="6 10" id="KW-1133">Transmembrane helix</keyword>
<feature type="transmembrane region" description="Helical" evidence="10">
    <location>
        <begin position="228"/>
        <end position="249"/>
    </location>
</feature>
<keyword evidence="2 10" id="KW-0444">Lipid biosynthesis</keyword>
<evidence type="ECO:0000256" key="7">
    <source>
        <dbReference type="ARBA" id="ARBA00023098"/>
    </source>
</evidence>
<evidence type="ECO:0000256" key="9">
    <source>
        <dbReference type="ARBA" id="ARBA00023160"/>
    </source>
</evidence>
<evidence type="ECO:0000256" key="8">
    <source>
        <dbReference type="ARBA" id="ARBA00023136"/>
    </source>
</evidence>
<comment type="similarity">
    <text evidence="10">Belongs to the ELO family.</text>
</comment>
<evidence type="ECO:0000256" key="10">
    <source>
        <dbReference type="RuleBase" id="RU361115"/>
    </source>
</evidence>
<dbReference type="PROSITE" id="PS01188">
    <property type="entry name" value="ELO"/>
    <property type="match status" value="1"/>
</dbReference>
<dbReference type="InterPro" id="IPR030457">
    <property type="entry name" value="ELO_CS"/>
</dbReference>
<feature type="transmembrane region" description="Helical" evidence="10">
    <location>
        <begin position="114"/>
        <end position="135"/>
    </location>
</feature>
<accession>A0A7S4IAG7</accession>
<dbReference type="GO" id="GO:0019367">
    <property type="term" value="P:fatty acid elongation, saturated fatty acid"/>
    <property type="evidence" value="ECO:0007669"/>
    <property type="project" value="TreeGrafter"/>
</dbReference>
<dbReference type="GO" id="GO:0009922">
    <property type="term" value="F:fatty acid elongase activity"/>
    <property type="evidence" value="ECO:0007669"/>
    <property type="project" value="InterPro"/>
</dbReference>
<comment type="catalytic activity">
    <reaction evidence="10">
        <text>an acyl-CoA + malonyl-CoA + H(+) = a 3-oxoacyl-CoA + CO2 + CoA</text>
        <dbReference type="Rhea" id="RHEA:50252"/>
        <dbReference type="ChEBI" id="CHEBI:15378"/>
        <dbReference type="ChEBI" id="CHEBI:16526"/>
        <dbReference type="ChEBI" id="CHEBI:57287"/>
        <dbReference type="ChEBI" id="CHEBI:57384"/>
        <dbReference type="ChEBI" id="CHEBI:58342"/>
        <dbReference type="ChEBI" id="CHEBI:90726"/>
    </reaction>
    <physiologicalReaction direction="left-to-right" evidence="10">
        <dbReference type="Rhea" id="RHEA:50253"/>
    </physiologicalReaction>
</comment>
<dbReference type="Pfam" id="PF01151">
    <property type="entry name" value="ELO"/>
    <property type="match status" value="1"/>
</dbReference>
<keyword evidence="5 10" id="KW-0276">Fatty acid metabolism</keyword>
<dbReference type="EMBL" id="HBKP01014284">
    <property type="protein sequence ID" value="CAE2223536.1"/>
    <property type="molecule type" value="Transcribed_RNA"/>
</dbReference>
<feature type="transmembrane region" description="Helical" evidence="10">
    <location>
        <begin position="33"/>
        <end position="54"/>
    </location>
</feature>
<evidence type="ECO:0000256" key="2">
    <source>
        <dbReference type="ARBA" id="ARBA00022516"/>
    </source>
</evidence>
<feature type="transmembrane region" description="Helical" evidence="10">
    <location>
        <begin position="66"/>
        <end position="88"/>
    </location>
</feature>
<feature type="transmembrane region" description="Helical" evidence="10">
    <location>
        <begin position="166"/>
        <end position="184"/>
    </location>
</feature>
<feature type="transmembrane region" description="Helical" evidence="10">
    <location>
        <begin position="196"/>
        <end position="216"/>
    </location>
</feature>
<evidence type="ECO:0000256" key="6">
    <source>
        <dbReference type="ARBA" id="ARBA00022989"/>
    </source>
</evidence>
<evidence type="ECO:0000256" key="3">
    <source>
        <dbReference type="ARBA" id="ARBA00022679"/>
    </source>
</evidence>
<keyword evidence="3 10" id="KW-0808">Transferase</keyword>
<dbReference type="GO" id="GO:0030148">
    <property type="term" value="P:sphingolipid biosynthetic process"/>
    <property type="evidence" value="ECO:0007669"/>
    <property type="project" value="TreeGrafter"/>
</dbReference>
<dbReference type="GO" id="GO:0005789">
    <property type="term" value="C:endoplasmic reticulum membrane"/>
    <property type="evidence" value="ECO:0007669"/>
    <property type="project" value="TreeGrafter"/>
</dbReference>
<dbReference type="EC" id="2.3.1.-" evidence="10"/>
<name>A0A7S4IAG7_9EUKA</name>
<organism evidence="11">
    <name type="scientific">Vannella robusta</name>
    <dbReference type="NCBI Taxonomy" id="1487602"/>
    <lineage>
        <taxon>Eukaryota</taxon>
        <taxon>Amoebozoa</taxon>
        <taxon>Discosea</taxon>
        <taxon>Flabellinia</taxon>
        <taxon>Vannellidae</taxon>
        <taxon>Vannella</taxon>
    </lineage>
</organism>
<keyword evidence="8 10" id="KW-0472">Membrane</keyword>
<proteinExistence type="inferred from homology"/>
<feature type="transmembrane region" description="Helical" evidence="10">
    <location>
        <begin position="142"/>
        <end position="160"/>
    </location>
</feature>
<dbReference type="PANTHER" id="PTHR11157">
    <property type="entry name" value="FATTY ACID ACYL TRANSFERASE-RELATED"/>
    <property type="match status" value="1"/>
</dbReference>
<dbReference type="InterPro" id="IPR002076">
    <property type="entry name" value="ELO_fam"/>
</dbReference>
<evidence type="ECO:0000256" key="4">
    <source>
        <dbReference type="ARBA" id="ARBA00022692"/>
    </source>
</evidence>
<gene>
    <name evidence="11" type="ORF">VSP0166_LOCUS10154</name>
</gene>
<protein>
    <recommendedName>
        <fullName evidence="10">Elongation of fatty acids protein</fullName>
        <ecNumber evidence="10">2.3.1.-</ecNumber>
    </recommendedName>
</protein>
<dbReference type="GO" id="GO:0034625">
    <property type="term" value="P:fatty acid elongation, monounsaturated fatty acid"/>
    <property type="evidence" value="ECO:0007669"/>
    <property type="project" value="TreeGrafter"/>
</dbReference>
<comment type="subcellular location">
    <subcellularLocation>
        <location evidence="1">Membrane</location>
        <topology evidence="1">Multi-pass membrane protein</topology>
    </subcellularLocation>
</comment>
<evidence type="ECO:0000313" key="11">
    <source>
        <dbReference type="EMBL" id="CAE2223536.1"/>
    </source>
</evidence>
<evidence type="ECO:0000256" key="1">
    <source>
        <dbReference type="ARBA" id="ARBA00004141"/>
    </source>
</evidence>